<sequence length="334" mass="37834">MLKENPSQWGTEQTAAVIALKKVAQSPPPLKIPSTWKRVLETDASDHYWGAILIEEEKDKKHYCGHASGQFKESTKALSHHLQGDSCVTGLIIIDEVVLVLLSGNNGWTYGFGVTFHNPDFGRFGVRRPPSRPRRPHSAAQTRVSSPSNLHQSSTKPGKKSAKSKPKRRDELHCRGELNRKRRRNNEIEALTSRHRRRAPLSMRSLQDLHHNGIIIARLRLSDFRARSRLESQENLIGDSLTRRLSSVVGSRHHHWFSFFLRLRVIGSSGAYHAIYAHICLKWSTSHLPDASEAVNASPLALLYGRLLVLSHGRPFPSFILRVLDAKLPWPFIY</sequence>
<dbReference type="InterPro" id="IPR041577">
    <property type="entry name" value="RT_RNaseH_2"/>
</dbReference>
<feature type="domain" description="Reverse transcriptase/retrotransposon-derived protein RNase H-like" evidence="2">
    <location>
        <begin position="9"/>
        <end position="80"/>
    </location>
</feature>
<feature type="compositionally biased region" description="Polar residues" evidence="1">
    <location>
        <begin position="139"/>
        <end position="152"/>
    </location>
</feature>
<feature type="region of interest" description="Disordered" evidence="1">
    <location>
        <begin position="125"/>
        <end position="196"/>
    </location>
</feature>
<protein>
    <recommendedName>
        <fullName evidence="2">Reverse transcriptase/retrotransposon-derived protein RNase H-like domain-containing protein</fullName>
    </recommendedName>
</protein>
<keyword evidence="4" id="KW-1185">Reference proteome</keyword>
<dbReference type="InterPro" id="IPR043502">
    <property type="entry name" value="DNA/RNA_pol_sf"/>
</dbReference>
<dbReference type="Pfam" id="PF17919">
    <property type="entry name" value="RT_RNaseH_2"/>
    <property type="match status" value="1"/>
</dbReference>
<evidence type="ECO:0000313" key="4">
    <source>
        <dbReference type="Proteomes" id="UP000030645"/>
    </source>
</evidence>
<feature type="compositionally biased region" description="Basic residues" evidence="1">
    <location>
        <begin position="157"/>
        <end position="167"/>
    </location>
</feature>
<proteinExistence type="predicted"/>
<accession>W9QL92</accession>
<dbReference type="SUPFAM" id="SSF56672">
    <property type="entry name" value="DNA/RNA polymerases"/>
    <property type="match status" value="1"/>
</dbReference>
<feature type="compositionally biased region" description="Basic residues" evidence="1">
    <location>
        <begin position="125"/>
        <end position="137"/>
    </location>
</feature>
<feature type="compositionally biased region" description="Basic and acidic residues" evidence="1">
    <location>
        <begin position="168"/>
        <end position="179"/>
    </location>
</feature>
<dbReference type="Proteomes" id="UP000030645">
    <property type="component" value="Unassembled WGS sequence"/>
</dbReference>
<reference evidence="4" key="1">
    <citation type="submission" date="2013-01" db="EMBL/GenBank/DDBJ databases">
        <title>Draft Genome Sequence of a Mulberry Tree, Morus notabilis C.K. Schneid.</title>
        <authorList>
            <person name="He N."/>
            <person name="Zhao S."/>
        </authorList>
    </citation>
    <scope>NUCLEOTIDE SEQUENCE</scope>
</reference>
<evidence type="ECO:0000259" key="2">
    <source>
        <dbReference type="Pfam" id="PF17919"/>
    </source>
</evidence>
<name>W9QL92_9ROSA</name>
<organism evidence="3 4">
    <name type="scientific">Morus notabilis</name>
    <dbReference type="NCBI Taxonomy" id="981085"/>
    <lineage>
        <taxon>Eukaryota</taxon>
        <taxon>Viridiplantae</taxon>
        <taxon>Streptophyta</taxon>
        <taxon>Embryophyta</taxon>
        <taxon>Tracheophyta</taxon>
        <taxon>Spermatophyta</taxon>
        <taxon>Magnoliopsida</taxon>
        <taxon>eudicotyledons</taxon>
        <taxon>Gunneridae</taxon>
        <taxon>Pentapetalae</taxon>
        <taxon>rosids</taxon>
        <taxon>fabids</taxon>
        <taxon>Rosales</taxon>
        <taxon>Moraceae</taxon>
        <taxon>Moreae</taxon>
        <taxon>Morus</taxon>
    </lineage>
</organism>
<dbReference type="AlphaFoldDB" id="W9QL92"/>
<evidence type="ECO:0000256" key="1">
    <source>
        <dbReference type="SAM" id="MobiDB-lite"/>
    </source>
</evidence>
<gene>
    <name evidence="3" type="ORF">L484_001682</name>
</gene>
<dbReference type="EMBL" id="KE343737">
    <property type="protein sequence ID" value="EXB39830.1"/>
    <property type="molecule type" value="Genomic_DNA"/>
</dbReference>
<evidence type="ECO:0000313" key="3">
    <source>
        <dbReference type="EMBL" id="EXB39830.1"/>
    </source>
</evidence>